<dbReference type="PRINTS" id="PR00069">
    <property type="entry name" value="ALDKETRDTASE"/>
</dbReference>
<dbReference type="Gene3D" id="3.20.20.100">
    <property type="entry name" value="NADP-dependent oxidoreductase domain"/>
    <property type="match status" value="1"/>
</dbReference>
<dbReference type="Proteomes" id="UP000250140">
    <property type="component" value="Unassembled WGS sequence"/>
</dbReference>
<evidence type="ECO:0000313" key="4">
    <source>
        <dbReference type="Proteomes" id="UP000250140"/>
    </source>
</evidence>
<keyword evidence="1" id="KW-0560">Oxidoreductase</keyword>
<organism evidence="3 4">
    <name type="scientific">Glonium stellatum</name>
    <dbReference type="NCBI Taxonomy" id="574774"/>
    <lineage>
        <taxon>Eukaryota</taxon>
        <taxon>Fungi</taxon>
        <taxon>Dikarya</taxon>
        <taxon>Ascomycota</taxon>
        <taxon>Pezizomycotina</taxon>
        <taxon>Dothideomycetes</taxon>
        <taxon>Pleosporomycetidae</taxon>
        <taxon>Gloniales</taxon>
        <taxon>Gloniaceae</taxon>
        <taxon>Glonium</taxon>
    </lineage>
</organism>
<dbReference type="InterPro" id="IPR020471">
    <property type="entry name" value="AKR"/>
</dbReference>
<name>A0A8E2EQ68_9PEZI</name>
<dbReference type="AlphaFoldDB" id="A0A8E2EQ68"/>
<sequence length="341" mass="37298">MPVKPVPLRKLGKNGPSVPALGFGLMGMSIGYGTAPSDEERFRILDRAVELGATFWDTSNIYGDNEEMLAKWFERTGKRDEIFLATKFGILAGNQVNGSGEYCKQACEASLKKLGTESIDLYYAHRVNPETPIEETMRAMAALKAEGKIKHIGLSEVSSATLRRACKIAHVAAVQMEYSLFSLDIERASGTNLLETCRELGVAVVCYSPLGRGLLTGAFTTKESISGANDARAALFPRFSEENLEGNVKLVNHFKALADNKGCTTSQVAIAWLLKQGDDIIPIPGTKKIKYLEENWGSLDIHLTDDEEAEMRKFVESAEILGYRSTPAGIAFAFADTKEEV</sequence>
<dbReference type="GO" id="GO:0016491">
    <property type="term" value="F:oxidoreductase activity"/>
    <property type="evidence" value="ECO:0007669"/>
    <property type="project" value="UniProtKB-KW"/>
</dbReference>
<dbReference type="InterPro" id="IPR023210">
    <property type="entry name" value="NADP_OxRdtase_dom"/>
</dbReference>
<keyword evidence="4" id="KW-1185">Reference proteome</keyword>
<dbReference type="PANTHER" id="PTHR43625:SF40">
    <property type="entry name" value="ALDO-KETO REDUCTASE YAKC [NADP(+)]"/>
    <property type="match status" value="1"/>
</dbReference>
<dbReference type="InterPro" id="IPR050791">
    <property type="entry name" value="Aldo-Keto_reductase"/>
</dbReference>
<accession>A0A8E2EQ68</accession>
<gene>
    <name evidence="3" type="ORF">AOQ84DRAFT_303940</name>
</gene>
<dbReference type="Pfam" id="PF00248">
    <property type="entry name" value="Aldo_ket_red"/>
    <property type="match status" value="1"/>
</dbReference>
<evidence type="ECO:0000259" key="2">
    <source>
        <dbReference type="Pfam" id="PF00248"/>
    </source>
</evidence>
<evidence type="ECO:0000313" key="3">
    <source>
        <dbReference type="EMBL" id="OCL02830.1"/>
    </source>
</evidence>
<proteinExistence type="predicted"/>
<dbReference type="OrthoDB" id="37537at2759"/>
<evidence type="ECO:0000256" key="1">
    <source>
        <dbReference type="ARBA" id="ARBA00023002"/>
    </source>
</evidence>
<dbReference type="PANTHER" id="PTHR43625">
    <property type="entry name" value="AFLATOXIN B1 ALDEHYDE REDUCTASE"/>
    <property type="match status" value="1"/>
</dbReference>
<dbReference type="EMBL" id="KV750877">
    <property type="protein sequence ID" value="OCL02830.1"/>
    <property type="molecule type" value="Genomic_DNA"/>
</dbReference>
<feature type="domain" description="NADP-dependent oxidoreductase" evidence="2">
    <location>
        <begin position="21"/>
        <end position="314"/>
    </location>
</feature>
<dbReference type="SUPFAM" id="SSF51430">
    <property type="entry name" value="NAD(P)-linked oxidoreductase"/>
    <property type="match status" value="1"/>
</dbReference>
<dbReference type="GO" id="GO:0005737">
    <property type="term" value="C:cytoplasm"/>
    <property type="evidence" value="ECO:0007669"/>
    <property type="project" value="TreeGrafter"/>
</dbReference>
<protein>
    <submittedName>
        <fullName evidence="3">Putative aldo/keto reductase</fullName>
    </submittedName>
</protein>
<dbReference type="InterPro" id="IPR036812">
    <property type="entry name" value="NAD(P)_OxRdtase_dom_sf"/>
</dbReference>
<reference evidence="3 4" key="1">
    <citation type="journal article" date="2016" name="Nat. Commun.">
        <title>Ectomycorrhizal ecology is imprinted in the genome of the dominant symbiotic fungus Cenococcum geophilum.</title>
        <authorList>
            <consortium name="DOE Joint Genome Institute"/>
            <person name="Peter M."/>
            <person name="Kohler A."/>
            <person name="Ohm R.A."/>
            <person name="Kuo A."/>
            <person name="Krutzmann J."/>
            <person name="Morin E."/>
            <person name="Arend M."/>
            <person name="Barry K.W."/>
            <person name="Binder M."/>
            <person name="Choi C."/>
            <person name="Clum A."/>
            <person name="Copeland A."/>
            <person name="Grisel N."/>
            <person name="Haridas S."/>
            <person name="Kipfer T."/>
            <person name="LaButti K."/>
            <person name="Lindquist E."/>
            <person name="Lipzen A."/>
            <person name="Maire R."/>
            <person name="Meier B."/>
            <person name="Mihaltcheva S."/>
            <person name="Molinier V."/>
            <person name="Murat C."/>
            <person name="Poggeler S."/>
            <person name="Quandt C.A."/>
            <person name="Sperisen C."/>
            <person name="Tritt A."/>
            <person name="Tisserant E."/>
            <person name="Crous P.W."/>
            <person name="Henrissat B."/>
            <person name="Nehls U."/>
            <person name="Egli S."/>
            <person name="Spatafora J.W."/>
            <person name="Grigoriev I.V."/>
            <person name="Martin F.M."/>
        </authorList>
    </citation>
    <scope>NUCLEOTIDE SEQUENCE [LARGE SCALE GENOMIC DNA]</scope>
    <source>
        <strain evidence="3 4">CBS 207.34</strain>
    </source>
</reference>